<evidence type="ECO:0000313" key="6">
    <source>
        <dbReference type="EMBL" id="TCT22846.1"/>
    </source>
</evidence>
<keyword evidence="3 5" id="KW-1133">Transmembrane helix</keyword>
<keyword evidence="4 5" id="KW-0472">Membrane</keyword>
<dbReference type="AlphaFoldDB" id="A0A4R3N484"/>
<dbReference type="Pfam" id="PF04191">
    <property type="entry name" value="PEMT"/>
    <property type="match status" value="1"/>
</dbReference>
<comment type="subcellular location">
    <subcellularLocation>
        <location evidence="1">Endomembrane system</location>
        <topology evidence="1">Multi-pass membrane protein</topology>
    </subcellularLocation>
</comment>
<proteinExistence type="predicted"/>
<evidence type="ECO:0000313" key="7">
    <source>
        <dbReference type="Proteomes" id="UP000295717"/>
    </source>
</evidence>
<keyword evidence="2 5" id="KW-0812">Transmembrane</keyword>
<dbReference type="RefSeq" id="WP_132975978.1">
    <property type="nucleotide sequence ID" value="NZ_SMAO01000002.1"/>
</dbReference>
<keyword evidence="7" id="KW-1185">Reference proteome</keyword>
<gene>
    <name evidence="6" type="ORF">EDC35_102177</name>
</gene>
<feature type="transmembrane region" description="Helical" evidence="5">
    <location>
        <begin position="14"/>
        <end position="37"/>
    </location>
</feature>
<keyword evidence="6" id="KW-0489">Methyltransferase</keyword>
<dbReference type="InterPro" id="IPR007318">
    <property type="entry name" value="Phopholipid_MeTrfase"/>
</dbReference>
<organism evidence="6 7">
    <name type="scientific">Thiobaca trueperi</name>
    <dbReference type="NCBI Taxonomy" id="127458"/>
    <lineage>
        <taxon>Bacteria</taxon>
        <taxon>Pseudomonadati</taxon>
        <taxon>Pseudomonadota</taxon>
        <taxon>Gammaproteobacteria</taxon>
        <taxon>Chromatiales</taxon>
        <taxon>Chromatiaceae</taxon>
        <taxon>Thiobaca</taxon>
    </lineage>
</organism>
<evidence type="ECO:0000256" key="1">
    <source>
        <dbReference type="ARBA" id="ARBA00004127"/>
    </source>
</evidence>
<dbReference type="GO" id="GO:0008168">
    <property type="term" value="F:methyltransferase activity"/>
    <property type="evidence" value="ECO:0007669"/>
    <property type="project" value="UniProtKB-KW"/>
</dbReference>
<accession>A0A4R3N484</accession>
<evidence type="ECO:0000256" key="4">
    <source>
        <dbReference type="ARBA" id="ARBA00023136"/>
    </source>
</evidence>
<dbReference type="Proteomes" id="UP000295717">
    <property type="component" value="Unassembled WGS sequence"/>
</dbReference>
<comment type="caution">
    <text evidence="6">The sequence shown here is derived from an EMBL/GenBank/DDBJ whole genome shotgun (WGS) entry which is preliminary data.</text>
</comment>
<feature type="transmembrane region" description="Helical" evidence="5">
    <location>
        <begin position="104"/>
        <end position="130"/>
    </location>
</feature>
<evidence type="ECO:0000256" key="5">
    <source>
        <dbReference type="SAM" id="Phobius"/>
    </source>
</evidence>
<feature type="transmembrane region" description="Helical" evidence="5">
    <location>
        <begin position="49"/>
        <end position="70"/>
    </location>
</feature>
<dbReference type="GO" id="GO:0012505">
    <property type="term" value="C:endomembrane system"/>
    <property type="evidence" value="ECO:0007669"/>
    <property type="project" value="UniProtKB-SubCell"/>
</dbReference>
<dbReference type="PANTHER" id="PTHR43847:SF1">
    <property type="entry name" value="BLL3993 PROTEIN"/>
    <property type="match status" value="1"/>
</dbReference>
<protein>
    <submittedName>
        <fullName evidence="6">Protein-S-isoprenylcysteine O-methyltransferase Ste14</fullName>
    </submittedName>
</protein>
<dbReference type="InterPro" id="IPR052527">
    <property type="entry name" value="Metal_cation-efflux_comp"/>
</dbReference>
<keyword evidence="6" id="KW-0808">Transferase</keyword>
<sequence length="163" mass="19094">MPLPTFLDGRRGEYLVVLQFVFFFAFIFTPAWNPLATDDLLATLALPRWIALAGLGVIALLFGVLGSFHIRDYLTPLPYPVDHSQLVRHGVYAWVRHPLYSSQLLAALGWTLFTLSLSHLLILVLGFFFFDYKARREEIWLTERHPEYADYQRQVRKFFPWIY</sequence>
<dbReference type="EMBL" id="SMAO01000002">
    <property type="protein sequence ID" value="TCT22846.1"/>
    <property type="molecule type" value="Genomic_DNA"/>
</dbReference>
<dbReference type="PANTHER" id="PTHR43847">
    <property type="entry name" value="BLL3993 PROTEIN"/>
    <property type="match status" value="1"/>
</dbReference>
<dbReference type="Gene3D" id="1.20.120.1630">
    <property type="match status" value="1"/>
</dbReference>
<reference evidence="6 7" key="1">
    <citation type="submission" date="2019-03" db="EMBL/GenBank/DDBJ databases">
        <title>Genomic Encyclopedia of Type Strains, Phase IV (KMG-IV): sequencing the most valuable type-strain genomes for metagenomic binning, comparative biology and taxonomic classification.</title>
        <authorList>
            <person name="Goeker M."/>
        </authorList>
    </citation>
    <scope>NUCLEOTIDE SEQUENCE [LARGE SCALE GENOMIC DNA]</scope>
    <source>
        <strain evidence="6 7">DSM 13587</strain>
    </source>
</reference>
<dbReference type="OrthoDB" id="9789029at2"/>
<name>A0A4R3N484_9GAMM</name>
<evidence type="ECO:0000256" key="3">
    <source>
        <dbReference type="ARBA" id="ARBA00022989"/>
    </source>
</evidence>
<evidence type="ECO:0000256" key="2">
    <source>
        <dbReference type="ARBA" id="ARBA00022692"/>
    </source>
</evidence>
<dbReference type="GO" id="GO:0032259">
    <property type="term" value="P:methylation"/>
    <property type="evidence" value="ECO:0007669"/>
    <property type="project" value="UniProtKB-KW"/>
</dbReference>